<reference evidence="2 3" key="1">
    <citation type="submission" date="2023-07" db="EMBL/GenBank/DDBJ databases">
        <title>Sorghum-associated microbial communities from plants grown in Nebraska, USA.</title>
        <authorList>
            <person name="Schachtman D."/>
        </authorList>
    </citation>
    <scope>NUCLEOTIDE SEQUENCE [LARGE SCALE GENOMIC DNA]</scope>
    <source>
        <strain evidence="2 3">3773</strain>
    </source>
</reference>
<dbReference type="EMBL" id="JAVDVI010000032">
    <property type="protein sequence ID" value="MDR6969684.1"/>
    <property type="molecule type" value="Genomic_DNA"/>
</dbReference>
<comment type="caution">
    <text evidence="2">The sequence shown here is derived from an EMBL/GenBank/DDBJ whole genome shotgun (WGS) entry which is preliminary data.</text>
</comment>
<evidence type="ECO:0000313" key="2">
    <source>
        <dbReference type="EMBL" id="MDR6969684.1"/>
    </source>
</evidence>
<evidence type="ECO:0000313" key="3">
    <source>
        <dbReference type="Proteomes" id="UP001255185"/>
    </source>
</evidence>
<organism evidence="2 3">
    <name type="scientific">Flavobacterium arsenatis</name>
    <dbReference type="NCBI Taxonomy" id="1484332"/>
    <lineage>
        <taxon>Bacteria</taxon>
        <taxon>Pseudomonadati</taxon>
        <taxon>Bacteroidota</taxon>
        <taxon>Flavobacteriia</taxon>
        <taxon>Flavobacteriales</taxon>
        <taxon>Flavobacteriaceae</taxon>
        <taxon>Flavobacterium</taxon>
    </lineage>
</organism>
<proteinExistence type="predicted"/>
<dbReference type="InterPro" id="IPR026341">
    <property type="entry name" value="T9SS_type_B"/>
</dbReference>
<dbReference type="NCBIfam" id="TIGR04131">
    <property type="entry name" value="Bac_Flav_CTERM"/>
    <property type="match status" value="1"/>
</dbReference>
<dbReference type="Pfam" id="PF13585">
    <property type="entry name" value="CHU_C"/>
    <property type="match status" value="1"/>
</dbReference>
<sequence>YTFTPNAGQCATTATLTITVNPANTVPTFTAIQPICFGQTLNPLPTTSNNGITGTWSPALNNSATTTYTFTPNAGQCATTATLTITVNPANTVPTFTAIQPICFGQTLNPLPTTSNNGITGTWSPALNNLVTTTYTFTPTTGQCASTATLTINVNTPVVPIFTAVAPICLGENLSALPLISNNGITGSWSPALDNSATTTYTFTPTTGQCASTVTMTINVNTSIVPTFTAVASICLGENLSALPLTSNNGIIGTWSPALNNSATTTYTFTPNAGQCATTATLTITVNPSNTVPTFTAIQPICFGQTLNPLPTTSNNGITGTWSPALNNSATTTYTFTPNAGQCGTVTTLTITVNNLVVPTFTSVAPICQGETLSALPLTSNNGITGTWSPALNDSATTTYTFTPNVGQCASTVTMTINVNTPIVPTFTAVASICLGENLSALPLASNNGITGTWSPALNNSATTTYTFTPNAGQCASTATMTINVNTPIVPTFTAVASICLGENLSALPLTSNNGIIGTWSPALNDSATTTYTFTPNVGQCATTATLTITVNPANTVPTFTAIQPICFGQTLNPLPTTSNNGITGTWSPALNNSATTTYIFTPNAGQCGTITTLTITVNNLVVPTFTSVATICQGETLSALPLTSNNGITGTWSPALNNLVTTTYTFTPTTGQCASTATLTINVNTPVVPIFTAVASICLGENLSALPLISNNGITGTWSPALDNSATTTYTFTPNAGQCASTATMTINVNTPIVPTFTAVASICLGENLSALPLISNNGITGTWSPALNNLATTIYTFTPNSGQCATGTTLTVTVNTINVIPDFATVAPICSGQAIAPLPTTSINGITGTWSPALNNSATTTYTFTPNTGQCATATTMTIIVDTSIVPTFTSVAPICQGETLSALPLTSNNGITGTWSPALNNLATTTYTFTPNAGQCATTATLTITITDKITPVFTISPIFCIGSTPSSLDTVSDNGISGTWNPSVITASGNYVFTPSANQCALPYTLTITSSEIDFEITEGCTNGAFLLQASPLSNSFDPDTVSYQWKNSSGAAIGSDEKELNVTALLNSTPEIEEFPITYELTITNDSGCFKTRRVEIFGAICKIPKGISPNNDGANDDWDLTGLGVKHVTIFNRYGTEVFTHRNYTNQWKGQSNKGDELPDATYFYVIEQENGPNLTGWVYINKAY</sequence>
<dbReference type="RefSeq" id="WP_310029004.1">
    <property type="nucleotide sequence ID" value="NZ_JAVDVI010000032.1"/>
</dbReference>
<gene>
    <name evidence="2" type="ORF">J2X31_003718</name>
</gene>
<accession>A0ABU1TUX4</accession>
<dbReference type="InterPro" id="IPR014755">
    <property type="entry name" value="Cu-Rt/internalin_Ig-like"/>
</dbReference>
<dbReference type="Proteomes" id="UP001255185">
    <property type="component" value="Unassembled WGS sequence"/>
</dbReference>
<feature type="non-terminal residue" evidence="2">
    <location>
        <position position="1"/>
    </location>
</feature>
<keyword evidence="1" id="KW-0732">Signal</keyword>
<evidence type="ECO:0000256" key="1">
    <source>
        <dbReference type="ARBA" id="ARBA00022729"/>
    </source>
</evidence>
<keyword evidence="3" id="KW-1185">Reference proteome</keyword>
<name>A0ABU1TUX4_9FLAO</name>
<dbReference type="Gene3D" id="2.60.40.1220">
    <property type="match status" value="9"/>
</dbReference>
<protein>
    <submittedName>
        <fullName evidence="2">Gliding motility-associated-like protein</fullName>
    </submittedName>
</protein>